<sequence>MSEDFVRIFDTTLRDGEQSPGVALTAKAKVTIAEQLARLNVDIIEAGFPAASEGDFAAVKAIAETVRGPVIAGLARCLPGDIEVAAAAVEKAERARIHVFIATSPLHMQAKLRMEPEQVLEQADKMVRLARSYVDDVEFSAEDATRSELDFLIRIATLAVKAGARTINIPDTVGYTTPDEFGAMVAAVRQAVAAIDPGVIVSVHCHNDIGLAVANSLAGVQAGARQVEVAVNGIGERAGNAALEEVVMALTNRRDHYGIATHIVTREIYRTSQMVSRMTGMLVQPNKAVVGLNAFRHEAGIHQDGMLKNRQTYEVLRPEDIGVPESLLVLGKHSGRHALRQRLNDLQLKCTEEELARIQAQVKSLAEIKNEINDADLEAIWADVVLGVHEPDIHLEHWQVSTGNDMRPTAQVSVRIHDRVFEDAGFGDGPVHALFNALRRALDLGDAEMRSYTLSPISPGEDGLATVRVEIAARGLTSRGQGTASDVLAASVEAMTAAMGQLLTRVRGPVVA</sequence>
<accession>A0A6F8ZEM4</accession>
<comment type="pathway">
    <text evidence="1 11">Amino-acid biosynthesis; L-leucine biosynthesis; L-leucine from 3-methyl-2-oxobutanoate: step 1/4.</text>
</comment>
<evidence type="ECO:0000256" key="6">
    <source>
        <dbReference type="ARBA" id="ARBA00022605"/>
    </source>
</evidence>
<protein>
    <recommendedName>
        <fullName evidence="4 11">2-isopropylmalate synthase</fullName>
        <ecNumber evidence="3 11">2.3.3.13</ecNumber>
    </recommendedName>
    <alternativeName>
        <fullName evidence="11">Alpha-IPM synthase</fullName>
    </alternativeName>
    <alternativeName>
        <fullName evidence="11">Alpha-isopropylmalate synthase</fullName>
    </alternativeName>
</protein>
<dbReference type="Gene3D" id="1.10.238.260">
    <property type="match status" value="1"/>
</dbReference>
<keyword evidence="12" id="KW-0175">Coiled coil</keyword>
<evidence type="ECO:0000256" key="2">
    <source>
        <dbReference type="ARBA" id="ARBA00009396"/>
    </source>
</evidence>
<evidence type="ECO:0000256" key="5">
    <source>
        <dbReference type="ARBA" id="ARBA00022430"/>
    </source>
</evidence>
<feature type="coiled-coil region" evidence="12">
    <location>
        <begin position="336"/>
        <end position="378"/>
    </location>
</feature>
<dbReference type="PANTHER" id="PTHR10277">
    <property type="entry name" value="HOMOCITRATE SYNTHASE-RELATED"/>
    <property type="match status" value="1"/>
</dbReference>
<dbReference type="EMBL" id="LR778114">
    <property type="protein sequence ID" value="CAB1128318.1"/>
    <property type="molecule type" value="Genomic_DNA"/>
</dbReference>
<evidence type="ECO:0000256" key="1">
    <source>
        <dbReference type="ARBA" id="ARBA00004689"/>
    </source>
</evidence>
<dbReference type="InterPro" id="IPR036230">
    <property type="entry name" value="LeuA_allosteric_dom_sf"/>
</dbReference>
<dbReference type="HAMAP" id="MF_01025">
    <property type="entry name" value="LeuA_type1"/>
    <property type="match status" value="1"/>
</dbReference>
<dbReference type="PROSITE" id="PS00816">
    <property type="entry name" value="AIPM_HOMOCIT_SYNTH_2"/>
    <property type="match status" value="1"/>
</dbReference>
<dbReference type="NCBIfam" id="NF002086">
    <property type="entry name" value="PRK00915.1-3"/>
    <property type="match status" value="1"/>
</dbReference>
<keyword evidence="11" id="KW-0963">Cytoplasm</keyword>
<feature type="binding site" evidence="11">
    <location>
        <position position="206"/>
    </location>
    <ligand>
        <name>Mn(2+)</name>
        <dbReference type="ChEBI" id="CHEBI:29035"/>
    </ligand>
</feature>
<dbReference type="PANTHER" id="PTHR10277:SF9">
    <property type="entry name" value="2-ISOPROPYLMALATE SYNTHASE 1, CHLOROPLASTIC-RELATED"/>
    <property type="match status" value="1"/>
</dbReference>
<feature type="binding site" evidence="11">
    <location>
        <position position="240"/>
    </location>
    <ligand>
        <name>Mn(2+)</name>
        <dbReference type="ChEBI" id="CHEBI:29035"/>
    </ligand>
</feature>
<dbReference type="NCBIfam" id="TIGR00973">
    <property type="entry name" value="leuA_bact"/>
    <property type="match status" value="1"/>
</dbReference>
<evidence type="ECO:0000313" key="15">
    <source>
        <dbReference type="Proteomes" id="UP000503399"/>
    </source>
</evidence>
<dbReference type="InterPro" id="IPR002034">
    <property type="entry name" value="AIPM/Hcit_synth_CS"/>
</dbReference>
<evidence type="ECO:0000256" key="4">
    <source>
        <dbReference type="ARBA" id="ARBA00018198"/>
    </source>
</evidence>
<keyword evidence="14" id="KW-0012">Acyltransferase</keyword>
<comment type="similarity">
    <text evidence="2 11">Belongs to the alpha-IPM synthase/homocitrate synthase family. LeuA type 1 subfamily.</text>
</comment>
<dbReference type="UniPathway" id="UPA00048">
    <property type="reaction ID" value="UER00070"/>
</dbReference>
<comment type="subunit">
    <text evidence="11">Homodimer.</text>
</comment>
<dbReference type="SUPFAM" id="SSF110921">
    <property type="entry name" value="2-isopropylmalate synthase LeuA, allosteric (dimerisation) domain"/>
    <property type="match status" value="1"/>
</dbReference>
<dbReference type="EC" id="2.3.3.13" evidence="3 11"/>
<feature type="region of interest" description="Regulatory domain" evidence="11">
    <location>
        <begin position="394"/>
        <end position="512"/>
    </location>
</feature>
<dbReference type="GO" id="GO:0009098">
    <property type="term" value="P:L-leucine biosynthetic process"/>
    <property type="evidence" value="ECO:0007669"/>
    <property type="project" value="UniProtKB-UniRule"/>
</dbReference>
<dbReference type="InterPro" id="IPR050073">
    <property type="entry name" value="2-IPM_HCS-like"/>
</dbReference>
<evidence type="ECO:0000256" key="8">
    <source>
        <dbReference type="ARBA" id="ARBA00022723"/>
    </source>
</evidence>
<dbReference type="AlphaFoldDB" id="A0A6F8ZEM4"/>
<dbReference type="SUPFAM" id="SSF51569">
    <property type="entry name" value="Aldolase"/>
    <property type="match status" value="1"/>
</dbReference>
<evidence type="ECO:0000259" key="13">
    <source>
        <dbReference type="PROSITE" id="PS50991"/>
    </source>
</evidence>
<dbReference type="InterPro" id="IPR054691">
    <property type="entry name" value="LeuA/HCS_post-cat"/>
</dbReference>
<feature type="domain" description="Pyruvate carboxyltransferase" evidence="13">
    <location>
        <begin position="6"/>
        <end position="265"/>
    </location>
</feature>
<evidence type="ECO:0000256" key="11">
    <source>
        <dbReference type="HAMAP-Rule" id="MF_01025"/>
    </source>
</evidence>
<dbReference type="InterPro" id="IPR005671">
    <property type="entry name" value="LeuA_bact_synth"/>
</dbReference>
<dbReference type="GO" id="GO:0030145">
    <property type="term" value="F:manganese ion binding"/>
    <property type="evidence" value="ECO:0007669"/>
    <property type="project" value="UniProtKB-UniRule"/>
</dbReference>
<dbReference type="SMART" id="SM00917">
    <property type="entry name" value="LeuA_dimer"/>
    <property type="match status" value="1"/>
</dbReference>
<keyword evidence="15" id="KW-1185">Reference proteome</keyword>
<dbReference type="PROSITE" id="PS50991">
    <property type="entry name" value="PYR_CT"/>
    <property type="match status" value="1"/>
</dbReference>
<dbReference type="Proteomes" id="UP000503399">
    <property type="component" value="Chromosome"/>
</dbReference>
<name>A0A6F8ZEM4_9FIRM</name>
<feature type="binding site" evidence="11">
    <location>
        <position position="15"/>
    </location>
    <ligand>
        <name>Mn(2+)</name>
        <dbReference type="ChEBI" id="CHEBI:29035"/>
    </ligand>
</feature>
<dbReference type="Gene3D" id="3.30.160.270">
    <property type="match status" value="1"/>
</dbReference>
<evidence type="ECO:0000256" key="12">
    <source>
        <dbReference type="SAM" id="Coils"/>
    </source>
</evidence>
<keyword evidence="9 11" id="KW-0464">Manganese</keyword>
<evidence type="ECO:0000256" key="10">
    <source>
        <dbReference type="ARBA" id="ARBA00023304"/>
    </source>
</evidence>
<comment type="catalytic activity">
    <reaction evidence="11">
        <text>3-methyl-2-oxobutanoate + acetyl-CoA + H2O = (2S)-2-isopropylmalate + CoA + H(+)</text>
        <dbReference type="Rhea" id="RHEA:21524"/>
        <dbReference type="ChEBI" id="CHEBI:1178"/>
        <dbReference type="ChEBI" id="CHEBI:11851"/>
        <dbReference type="ChEBI" id="CHEBI:15377"/>
        <dbReference type="ChEBI" id="CHEBI:15378"/>
        <dbReference type="ChEBI" id="CHEBI:57287"/>
        <dbReference type="ChEBI" id="CHEBI:57288"/>
        <dbReference type="EC" id="2.3.3.13"/>
    </reaction>
</comment>
<dbReference type="InterPro" id="IPR000891">
    <property type="entry name" value="PYR_CT"/>
</dbReference>
<organism evidence="14 15">
    <name type="scientific">Candidatus Hydrogenisulfobacillus filiaventi</name>
    <dbReference type="NCBI Taxonomy" id="2707344"/>
    <lineage>
        <taxon>Bacteria</taxon>
        <taxon>Bacillati</taxon>
        <taxon>Bacillota</taxon>
        <taxon>Clostridia</taxon>
        <taxon>Eubacteriales</taxon>
        <taxon>Clostridiales Family XVII. Incertae Sedis</taxon>
        <taxon>Candidatus Hydrogenisulfobacillus</taxon>
    </lineage>
</organism>
<feature type="binding site" evidence="11">
    <location>
        <position position="204"/>
    </location>
    <ligand>
        <name>Mn(2+)</name>
        <dbReference type="ChEBI" id="CHEBI:29035"/>
    </ligand>
</feature>
<proteinExistence type="inferred from homology"/>
<keyword evidence="10 11" id="KW-0100">Branched-chain amino acid biosynthesis</keyword>
<evidence type="ECO:0000256" key="9">
    <source>
        <dbReference type="ARBA" id="ARBA00023211"/>
    </source>
</evidence>
<dbReference type="PROSITE" id="PS00815">
    <property type="entry name" value="AIPM_HOMOCIT_SYNTH_1"/>
    <property type="match status" value="1"/>
</dbReference>
<dbReference type="FunFam" id="3.20.20.70:FF:000010">
    <property type="entry name" value="2-isopropylmalate synthase"/>
    <property type="match status" value="1"/>
</dbReference>
<keyword evidence="8 11" id="KW-0479">Metal-binding</keyword>
<keyword evidence="6 11" id="KW-0028">Amino-acid biosynthesis</keyword>
<comment type="cofactor">
    <cofactor evidence="11">
        <name>Mn(2+)</name>
        <dbReference type="ChEBI" id="CHEBI:29035"/>
    </cofactor>
</comment>
<dbReference type="KEGG" id="hfv:R50_0812"/>
<dbReference type="InterPro" id="IPR013785">
    <property type="entry name" value="Aldolase_TIM"/>
</dbReference>
<dbReference type="GO" id="GO:0003852">
    <property type="term" value="F:2-isopropylmalate synthase activity"/>
    <property type="evidence" value="ECO:0007669"/>
    <property type="project" value="UniProtKB-UniRule"/>
</dbReference>
<keyword evidence="7 11" id="KW-0808">Transferase</keyword>
<evidence type="ECO:0000256" key="3">
    <source>
        <dbReference type="ARBA" id="ARBA00012973"/>
    </source>
</evidence>
<dbReference type="Gene3D" id="3.20.20.70">
    <property type="entry name" value="Aldolase class I"/>
    <property type="match status" value="1"/>
</dbReference>
<evidence type="ECO:0000313" key="14">
    <source>
        <dbReference type="EMBL" id="CAB1128318.1"/>
    </source>
</evidence>
<dbReference type="Pfam" id="PF08502">
    <property type="entry name" value="LeuA_dimer"/>
    <property type="match status" value="1"/>
</dbReference>
<dbReference type="GO" id="GO:0005737">
    <property type="term" value="C:cytoplasm"/>
    <property type="evidence" value="ECO:0007669"/>
    <property type="project" value="UniProtKB-UniRule"/>
</dbReference>
<dbReference type="CDD" id="cd07940">
    <property type="entry name" value="DRE_TIM_IPMS"/>
    <property type="match status" value="1"/>
</dbReference>
<dbReference type="GO" id="GO:0003985">
    <property type="term" value="F:acetyl-CoA C-acetyltransferase activity"/>
    <property type="evidence" value="ECO:0007669"/>
    <property type="project" value="UniProtKB-UniRule"/>
</dbReference>
<reference evidence="14 15" key="1">
    <citation type="submission" date="2020-02" db="EMBL/GenBank/DDBJ databases">
        <authorList>
            <person name="Hogendoorn C."/>
        </authorList>
    </citation>
    <scope>NUCLEOTIDE SEQUENCE [LARGE SCALE GENOMIC DNA]</scope>
    <source>
        <strain evidence="14">R501</strain>
    </source>
</reference>
<dbReference type="InterPro" id="IPR013709">
    <property type="entry name" value="2-isopropylmalate_synth_dimer"/>
</dbReference>
<keyword evidence="5 11" id="KW-0432">Leucine biosynthesis</keyword>
<dbReference type="FunFam" id="1.10.238.260:FF:000001">
    <property type="entry name" value="2-isopropylmalate synthase"/>
    <property type="match status" value="1"/>
</dbReference>
<evidence type="ECO:0000256" key="7">
    <source>
        <dbReference type="ARBA" id="ARBA00022679"/>
    </source>
</evidence>
<dbReference type="Pfam" id="PF00682">
    <property type="entry name" value="HMGL-like"/>
    <property type="match status" value="1"/>
</dbReference>
<dbReference type="Pfam" id="PF22617">
    <property type="entry name" value="HCS_D2"/>
    <property type="match status" value="1"/>
</dbReference>
<comment type="function">
    <text evidence="11">Catalyzes the condensation of the acetyl group of acetyl-CoA with 3-methyl-2-oxobutanoate (2-ketoisovalerate) to form 3-carboxy-3-hydroxy-4-methylpentanoate (2-isopropylmalate).</text>
</comment>
<gene>
    <name evidence="11 14" type="primary">leuA</name>
    <name evidence="14" type="ORF">R50_0812</name>
</gene>